<dbReference type="Gene3D" id="3.40.50.720">
    <property type="entry name" value="NAD(P)-binding Rossmann-like Domain"/>
    <property type="match status" value="1"/>
</dbReference>
<dbReference type="AlphaFoldDB" id="S2DHP8"/>
<accession>S2DHP8</accession>
<feature type="domain" description="NAD-dependent epimerase/dehydratase" evidence="1">
    <location>
        <begin position="3"/>
        <end position="215"/>
    </location>
</feature>
<dbReference type="GO" id="GO:0045552">
    <property type="term" value="F:dihydroflavanol 4-reductase activity"/>
    <property type="evidence" value="ECO:0007669"/>
    <property type="project" value="UniProtKB-EC"/>
</dbReference>
<organism evidence="2 3">
    <name type="scientific">Indibacter alkaliphilus (strain CCUG 57479 / KCTC 22604 / LW1)</name>
    <dbReference type="NCBI Taxonomy" id="1189612"/>
    <lineage>
        <taxon>Bacteria</taxon>
        <taxon>Pseudomonadati</taxon>
        <taxon>Bacteroidota</taxon>
        <taxon>Cytophagia</taxon>
        <taxon>Cytophagales</taxon>
        <taxon>Cyclobacteriaceae</taxon>
    </lineage>
</organism>
<dbReference type="Proteomes" id="UP000006073">
    <property type="component" value="Unassembled WGS sequence"/>
</dbReference>
<dbReference type="PANTHER" id="PTHR48079:SF6">
    <property type="entry name" value="NAD(P)-BINDING DOMAIN-CONTAINING PROTEIN-RELATED"/>
    <property type="match status" value="1"/>
</dbReference>
<dbReference type="InterPro" id="IPR036291">
    <property type="entry name" value="NAD(P)-bd_dom_sf"/>
</dbReference>
<reference evidence="2 3" key="1">
    <citation type="journal article" date="2013" name="Genome Announc.">
        <title>Draft Genome Sequence of Indibacter alkaliphilus Strain LW1T, Isolated from Lonar Lake, a Haloalkaline Lake in the Buldana District of Maharashtra, India.</title>
        <authorList>
            <person name="Singh A."/>
            <person name="Kumar Jangir P."/>
            <person name="Sharma R."/>
            <person name="Singh A."/>
            <person name="Kumar Pinnaka A."/>
            <person name="Shivaji S."/>
        </authorList>
    </citation>
    <scope>NUCLEOTIDE SEQUENCE [LARGE SCALE GENOMIC DNA]</scope>
    <source>
        <strain evidence="3">CCUG 57479 / KCTC 22604 / LW1</strain>
    </source>
</reference>
<evidence type="ECO:0000313" key="3">
    <source>
        <dbReference type="Proteomes" id="UP000006073"/>
    </source>
</evidence>
<dbReference type="GO" id="GO:0005737">
    <property type="term" value="C:cytoplasm"/>
    <property type="evidence" value="ECO:0007669"/>
    <property type="project" value="TreeGrafter"/>
</dbReference>
<dbReference type="STRING" id="1189612.A33Q_2440"/>
<sequence length="319" mass="35361">MKILITGATGLLGSSLARKFAPLGEINGIKRETSDLSLTDGLAIQWHTGDLSDIQSLEDALEGMDLVIHSAALVSYDPKDESKLMRVNVEGTTNLVNAMLTKGVEKLIHISSVAALGKSPDNKVIDETHKWVNSDLNTPYAISKYLSELEVWRAVQEGLKALVVHPSIILGKVGTGRSSTEIYNYVLEEKKYYPAGTVNYIDLRDTVDLIYELYQKSQWNERFILSADSISYKEFFEKMAKALGKKAPDTAVTNGMLTIGLFFIKIAKLLGLSKSPLNKQTAMISQLSYHMDNTKVKNLLSFQFTPIEKTFEWAGSNDS</sequence>
<comment type="caution">
    <text evidence="2">The sequence shown here is derived from an EMBL/GenBank/DDBJ whole genome shotgun (WGS) entry which is preliminary data.</text>
</comment>
<evidence type="ECO:0000259" key="1">
    <source>
        <dbReference type="Pfam" id="PF01370"/>
    </source>
</evidence>
<name>S2DHP8_INDAL</name>
<dbReference type="OrthoDB" id="596910at2"/>
<dbReference type="RefSeq" id="WP_009034030.1">
    <property type="nucleotide sequence ID" value="NZ_ALWO02000033.1"/>
</dbReference>
<dbReference type="InterPro" id="IPR001509">
    <property type="entry name" value="Epimerase_deHydtase"/>
</dbReference>
<dbReference type="SUPFAM" id="SSF51735">
    <property type="entry name" value="NAD(P)-binding Rossmann-fold domains"/>
    <property type="match status" value="1"/>
</dbReference>
<proteinExistence type="predicted"/>
<dbReference type="Pfam" id="PF01370">
    <property type="entry name" value="Epimerase"/>
    <property type="match status" value="1"/>
</dbReference>
<dbReference type="GO" id="GO:0004029">
    <property type="term" value="F:aldehyde dehydrogenase (NAD+) activity"/>
    <property type="evidence" value="ECO:0007669"/>
    <property type="project" value="TreeGrafter"/>
</dbReference>
<protein>
    <submittedName>
        <fullName evidence="2">Dihydroflavonol-4-reductase</fullName>
        <ecNumber evidence="2">1.1.1.219</ecNumber>
    </submittedName>
</protein>
<gene>
    <name evidence="2" type="ORF">A33Q_2440</name>
</gene>
<dbReference type="EC" id="1.1.1.219" evidence="2"/>
<dbReference type="InterPro" id="IPR051783">
    <property type="entry name" value="NAD(P)-dependent_oxidoreduct"/>
</dbReference>
<dbReference type="PANTHER" id="PTHR48079">
    <property type="entry name" value="PROTEIN YEEZ"/>
    <property type="match status" value="1"/>
</dbReference>
<keyword evidence="3" id="KW-1185">Reference proteome</keyword>
<keyword evidence="2" id="KW-0560">Oxidoreductase</keyword>
<dbReference type="eggNOG" id="COG0451">
    <property type="taxonomic scope" value="Bacteria"/>
</dbReference>
<evidence type="ECO:0000313" key="2">
    <source>
        <dbReference type="EMBL" id="EOZ96670.1"/>
    </source>
</evidence>
<dbReference type="EMBL" id="ALWO02000033">
    <property type="protein sequence ID" value="EOZ96670.1"/>
    <property type="molecule type" value="Genomic_DNA"/>
</dbReference>